<dbReference type="PANTHER" id="PTHR11242:SF0">
    <property type="entry name" value="TPR_REGION DOMAIN-CONTAINING PROTEIN"/>
    <property type="match status" value="1"/>
</dbReference>
<evidence type="ECO:0000256" key="2">
    <source>
        <dbReference type="ARBA" id="ARBA00022490"/>
    </source>
</evidence>
<dbReference type="Proteomes" id="UP000078046">
    <property type="component" value="Unassembled WGS sequence"/>
</dbReference>
<name>A0A177AZ15_9BILA</name>
<dbReference type="SUPFAM" id="SSF48452">
    <property type="entry name" value="TPR-like"/>
    <property type="match status" value="1"/>
</dbReference>
<evidence type="ECO:0000256" key="4">
    <source>
        <dbReference type="ARBA" id="ARBA00022803"/>
    </source>
</evidence>
<keyword evidence="2" id="KW-0963">Cytoplasm</keyword>
<sequence length="320" mass="38104">MEQCFILKSILIDGSEYVNLITDSKVTFHYKIYTYHENGQIQIIQDTKQVKKTMHLYINRKFSFTGFEECIQTMKLNESSLFKLSSKSSFEYLIIASQLRNYFLGQAIARPTACCSGSFENNYVKDRDNDLKQLYQTPKLFYLEIEFLTLEQPNTYQKETWLMKETELMKEAESHFLTGNTLHESKQYTESIEYYRKSLDFMEKVVVRDPNLNNSELKQLKLKCIVNLSQSMINDKKYYEALKMANYGLEIDKKNVKLLYRRLVSNLHFFNEDEAIQDLNKLKNIAPEYNKMCNYLWRNYMERKKSNLPENLPLTSIFKH</sequence>
<dbReference type="AlphaFoldDB" id="A0A177AZ15"/>
<evidence type="ECO:0000256" key="3">
    <source>
        <dbReference type="ARBA" id="ARBA00022737"/>
    </source>
</evidence>
<evidence type="ECO:0000256" key="1">
    <source>
        <dbReference type="ARBA" id="ARBA00004496"/>
    </source>
</evidence>
<reference evidence="6 7" key="1">
    <citation type="submission" date="2016-04" db="EMBL/GenBank/DDBJ databases">
        <title>The genome of Intoshia linei affirms orthonectids as highly simplified spiralians.</title>
        <authorList>
            <person name="Mikhailov K.V."/>
            <person name="Slusarev G.S."/>
            <person name="Nikitin M.A."/>
            <person name="Logacheva M.D."/>
            <person name="Penin A."/>
            <person name="Aleoshin V."/>
            <person name="Panchin Y.V."/>
        </authorList>
    </citation>
    <scope>NUCLEOTIDE SEQUENCE [LARGE SCALE GENOMIC DNA]</scope>
    <source>
        <strain evidence="6">Intl2013</strain>
        <tissue evidence="6">Whole animal</tissue>
    </source>
</reference>
<dbReference type="InterPro" id="IPR039663">
    <property type="entry name" value="AIP/AIPL1/TTC9"/>
</dbReference>
<keyword evidence="7" id="KW-1185">Reference proteome</keyword>
<accession>A0A177AZ15</accession>
<evidence type="ECO:0000313" key="6">
    <source>
        <dbReference type="EMBL" id="OAF66613.1"/>
    </source>
</evidence>
<dbReference type="EMBL" id="LWCA01000880">
    <property type="protein sequence ID" value="OAF66613.1"/>
    <property type="molecule type" value="Genomic_DNA"/>
</dbReference>
<keyword evidence="4" id="KW-0802">TPR repeat</keyword>
<dbReference type="PANTHER" id="PTHR11242">
    <property type="entry name" value="ARYL HYDROCARBON RECEPTOR INTERACTING PROTEIN RELATED"/>
    <property type="match status" value="1"/>
</dbReference>
<dbReference type="Pfam" id="PF23322">
    <property type="entry name" value="PPIase_AIP"/>
    <property type="match status" value="1"/>
</dbReference>
<dbReference type="Gene3D" id="1.25.40.10">
    <property type="entry name" value="Tetratricopeptide repeat domain"/>
    <property type="match status" value="1"/>
</dbReference>
<gene>
    <name evidence="6" type="ORF">A3Q56_05664</name>
</gene>
<protein>
    <submittedName>
        <fullName evidence="6">Aryl-hydrocarbon-interacting protein-like 1</fullName>
    </submittedName>
</protein>
<comment type="caution">
    <text evidence="6">The sequence shown here is derived from an EMBL/GenBank/DDBJ whole genome shotgun (WGS) entry which is preliminary data.</text>
</comment>
<organism evidence="6 7">
    <name type="scientific">Intoshia linei</name>
    <dbReference type="NCBI Taxonomy" id="1819745"/>
    <lineage>
        <taxon>Eukaryota</taxon>
        <taxon>Metazoa</taxon>
        <taxon>Spiralia</taxon>
        <taxon>Lophotrochozoa</taxon>
        <taxon>Mesozoa</taxon>
        <taxon>Orthonectida</taxon>
        <taxon>Rhopaluridae</taxon>
        <taxon>Intoshia</taxon>
    </lineage>
</organism>
<proteinExistence type="predicted"/>
<comment type="subcellular location">
    <subcellularLocation>
        <location evidence="1">Cytoplasm</location>
    </subcellularLocation>
</comment>
<evidence type="ECO:0000259" key="5">
    <source>
        <dbReference type="Pfam" id="PF23322"/>
    </source>
</evidence>
<dbReference type="InterPro" id="IPR046357">
    <property type="entry name" value="PPIase_dom_sf"/>
</dbReference>
<dbReference type="SUPFAM" id="SSF54534">
    <property type="entry name" value="FKBP-like"/>
    <property type="match status" value="1"/>
</dbReference>
<dbReference type="Gene3D" id="3.10.50.40">
    <property type="match status" value="1"/>
</dbReference>
<keyword evidence="3" id="KW-0677">Repeat</keyword>
<dbReference type="InterPro" id="IPR011990">
    <property type="entry name" value="TPR-like_helical_dom_sf"/>
</dbReference>
<dbReference type="GO" id="GO:0005737">
    <property type="term" value="C:cytoplasm"/>
    <property type="evidence" value="ECO:0007669"/>
    <property type="project" value="UniProtKB-SubCell"/>
</dbReference>
<dbReference type="InterPro" id="IPR056277">
    <property type="entry name" value="PPIase_AIP"/>
</dbReference>
<dbReference type="GO" id="GO:0003755">
    <property type="term" value="F:peptidyl-prolyl cis-trans isomerase activity"/>
    <property type="evidence" value="ECO:0007669"/>
    <property type="project" value="InterPro"/>
</dbReference>
<dbReference type="OrthoDB" id="5829758at2759"/>
<feature type="domain" description="AIP/AIPL N-terminal FKBP-type PPIase" evidence="5">
    <location>
        <begin position="23"/>
        <end position="116"/>
    </location>
</feature>
<evidence type="ECO:0000313" key="7">
    <source>
        <dbReference type="Proteomes" id="UP000078046"/>
    </source>
</evidence>